<dbReference type="Gramene" id="AUR62029329-RA">
    <property type="protein sequence ID" value="AUR62029329-RA:cds"/>
    <property type="gene ID" value="AUR62029329"/>
</dbReference>
<dbReference type="Gene3D" id="1.10.8.430">
    <property type="entry name" value="Helical domain of apoptotic protease-activating factors"/>
    <property type="match status" value="1"/>
</dbReference>
<evidence type="ECO:0000256" key="2">
    <source>
        <dbReference type="ARBA" id="ARBA00022840"/>
    </source>
</evidence>
<dbReference type="Pfam" id="PF00931">
    <property type="entry name" value="NB-ARC"/>
    <property type="match status" value="1"/>
</dbReference>
<dbReference type="GO" id="GO:0006952">
    <property type="term" value="P:defense response"/>
    <property type="evidence" value="ECO:0007669"/>
    <property type="project" value="UniProtKB-KW"/>
</dbReference>
<accession>A0A803MH77</accession>
<dbReference type="InterPro" id="IPR002182">
    <property type="entry name" value="NB-ARC"/>
</dbReference>
<protein>
    <recommendedName>
        <fullName evidence="3">NB-ARC domain-containing protein</fullName>
    </recommendedName>
</protein>
<dbReference type="GO" id="GO:0005524">
    <property type="term" value="F:ATP binding"/>
    <property type="evidence" value="ECO:0007669"/>
    <property type="project" value="UniProtKB-KW"/>
</dbReference>
<evidence type="ECO:0000313" key="4">
    <source>
        <dbReference type="EnsemblPlants" id="AUR62029329-RA:cds"/>
    </source>
</evidence>
<dbReference type="AlphaFoldDB" id="A0A803MH77"/>
<dbReference type="OMA" id="DIDAWEN"/>
<dbReference type="InterPro" id="IPR050905">
    <property type="entry name" value="Plant_NBS-LRR"/>
</dbReference>
<dbReference type="GO" id="GO:0043531">
    <property type="term" value="F:ADP binding"/>
    <property type="evidence" value="ECO:0007669"/>
    <property type="project" value="InterPro"/>
</dbReference>
<evidence type="ECO:0000259" key="3">
    <source>
        <dbReference type="Pfam" id="PF00931"/>
    </source>
</evidence>
<evidence type="ECO:0000256" key="1">
    <source>
        <dbReference type="ARBA" id="ARBA00022821"/>
    </source>
</evidence>
<feature type="domain" description="NB-ARC" evidence="3">
    <location>
        <begin position="185"/>
        <end position="337"/>
    </location>
</feature>
<dbReference type="Proteomes" id="UP000596660">
    <property type="component" value="Unplaced"/>
</dbReference>
<reference evidence="4" key="1">
    <citation type="journal article" date="2017" name="Nature">
        <title>The genome of Chenopodium quinoa.</title>
        <authorList>
            <person name="Jarvis D.E."/>
            <person name="Ho Y.S."/>
            <person name="Lightfoot D.J."/>
            <person name="Schmoeckel S.M."/>
            <person name="Li B."/>
            <person name="Borm T.J.A."/>
            <person name="Ohyanagi H."/>
            <person name="Mineta K."/>
            <person name="Michell C.T."/>
            <person name="Saber N."/>
            <person name="Kharbatia N.M."/>
            <person name="Rupper R.R."/>
            <person name="Sharp A.R."/>
            <person name="Dally N."/>
            <person name="Boughton B.A."/>
            <person name="Woo Y.H."/>
            <person name="Gao G."/>
            <person name="Schijlen E.G.W.M."/>
            <person name="Guo X."/>
            <person name="Momin A.A."/>
            <person name="Negrao S."/>
            <person name="Al-Babili S."/>
            <person name="Gehring C."/>
            <person name="Roessner U."/>
            <person name="Jung C."/>
            <person name="Murphy K."/>
            <person name="Arold S.T."/>
            <person name="Gojobori T."/>
            <person name="van der Linden C.G."/>
            <person name="van Loo E.N."/>
            <person name="Jellen E.N."/>
            <person name="Maughan P.J."/>
            <person name="Tester M."/>
        </authorList>
    </citation>
    <scope>NUCLEOTIDE SEQUENCE [LARGE SCALE GENOMIC DNA]</scope>
    <source>
        <strain evidence="4">cv. PI 614886</strain>
    </source>
</reference>
<keyword evidence="5" id="KW-1185">Reference proteome</keyword>
<dbReference type="PRINTS" id="PR00364">
    <property type="entry name" value="DISEASERSIST"/>
</dbReference>
<keyword evidence="2" id="KW-0067">ATP-binding</keyword>
<keyword evidence="1" id="KW-0611">Plant defense</keyword>
<name>A0A803MH77_CHEQI</name>
<organism evidence="4 5">
    <name type="scientific">Chenopodium quinoa</name>
    <name type="common">Quinoa</name>
    <dbReference type="NCBI Taxonomy" id="63459"/>
    <lineage>
        <taxon>Eukaryota</taxon>
        <taxon>Viridiplantae</taxon>
        <taxon>Streptophyta</taxon>
        <taxon>Embryophyta</taxon>
        <taxon>Tracheophyta</taxon>
        <taxon>Spermatophyta</taxon>
        <taxon>Magnoliopsida</taxon>
        <taxon>eudicotyledons</taxon>
        <taxon>Gunneridae</taxon>
        <taxon>Pentapetalae</taxon>
        <taxon>Caryophyllales</taxon>
        <taxon>Chenopodiaceae</taxon>
        <taxon>Chenopodioideae</taxon>
        <taxon>Atripliceae</taxon>
        <taxon>Chenopodium</taxon>
    </lineage>
</organism>
<dbReference type="Gene3D" id="3.40.50.300">
    <property type="entry name" value="P-loop containing nucleotide triphosphate hydrolases"/>
    <property type="match status" value="1"/>
</dbReference>
<proteinExistence type="predicted"/>
<evidence type="ECO:0000313" key="5">
    <source>
        <dbReference type="Proteomes" id="UP000596660"/>
    </source>
</evidence>
<keyword evidence="2" id="KW-0547">Nucleotide-binding</keyword>
<dbReference type="SUPFAM" id="SSF52540">
    <property type="entry name" value="P-loop containing nucleoside triphosphate hydrolases"/>
    <property type="match status" value="1"/>
</dbReference>
<sequence length="416" mass="47721">MIEYLNAVYTALLLLITVVCLLRAERLDLKKISDGIGSFKDALDFIGSLPWWIHFYNNLNANVQTLHERRDSLHVRLDDMIKQVEDKEFQTGRRRKREVDNWISSAGTKCNDVQTLLLQDMLRETNYFWKFLYRAWLGNLVERLIREVDDIYSLGVFEEVLSPVRERVEFVETLLVGKAANENRRRIVTWLRNGVTKIGVHGIKGIGKTAVMKNIHNQLLGCYEHVYFITVPEDQNEYNLQAAIAKDLGIDLKEEDLPKRAAFLHRALRQRNFVLILDGLKKYLSEDKVGIPLGAGTGKMIITSRSPDVCRKIGCQNNIITIDPLPYDEALDLFNQVQQAFELKPPIEKVAQKIVEQCRGVPLKIVEQATNLRGEDDIDAWENCLNEMKLLLVLSWASFLSSLEEAAAETSKMQFS</sequence>
<dbReference type="InterPro" id="IPR027417">
    <property type="entry name" value="P-loop_NTPase"/>
</dbReference>
<dbReference type="PANTHER" id="PTHR33463:SF187">
    <property type="entry name" value="AND NB-ARC DOMAIN DISEASE RESISTANCE PROTEIN, PUTATIVE-RELATED"/>
    <property type="match status" value="1"/>
</dbReference>
<dbReference type="EnsemblPlants" id="AUR62029329-RA">
    <property type="protein sequence ID" value="AUR62029329-RA:cds"/>
    <property type="gene ID" value="AUR62029329"/>
</dbReference>
<dbReference type="PANTHER" id="PTHR33463">
    <property type="entry name" value="NB-ARC DOMAIN-CONTAINING PROTEIN-RELATED"/>
    <property type="match status" value="1"/>
</dbReference>
<reference evidence="4" key="2">
    <citation type="submission" date="2021-03" db="UniProtKB">
        <authorList>
            <consortium name="EnsemblPlants"/>
        </authorList>
    </citation>
    <scope>IDENTIFICATION</scope>
</reference>
<dbReference type="InterPro" id="IPR042197">
    <property type="entry name" value="Apaf_helical"/>
</dbReference>